<gene>
    <name evidence="2" type="ORF">EVAR_38623_1</name>
</gene>
<protein>
    <recommendedName>
        <fullName evidence="1">RNase H type-1 domain-containing protein</fullName>
    </recommendedName>
</protein>
<evidence type="ECO:0000313" key="3">
    <source>
        <dbReference type="Proteomes" id="UP000299102"/>
    </source>
</evidence>
<dbReference type="Proteomes" id="UP000299102">
    <property type="component" value="Unassembled WGS sequence"/>
</dbReference>
<dbReference type="SUPFAM" id="SSF53098">
    <property type="entry name" value="Ribonuclease H-like"/>
    <property type="match status" value="1"/>
</dbReference>
<proteinExistence type="predicted"/>
<dbReference type="Gene3D" id="3.30.420.10">
    <property type="entry name" value="Ribonuclease H-like superfamily/Ribonuclease H"/>
    <property type="match status" value="1"/>
</dbReference>
<keyword evidence="3" id="KW-1185">Reference proteome</keyword>
<comment type="caution">
    <text evidence="2">The sequence shown here is derived from an EMBL/GenBank/DDBJ whole genome shotgun (WGS) entry which is preliminary data.</text>
</comment>
<dbReference type="GO" id="GO:0004523">
    <property type="term" value="F:RNA-DNA hybrid ribonuclease activity"/>
    <property type="evidence" value="ECO:0007669"/>
    <property type="project" value="InterPro"/>
</dbReference>
<evidence type="ECO:0000313" key="2">
    <source>
        <dbReference type="EMBL" id="GBP53649.1"/>
    </source>
</evidence>
<evidence type="ECO:0000259" key="1">
    <source>
        <dbReference type="PROSITE" id="PS50879"/>
    </source>
</evidence>
<dbReference type="GO" id="GO:0003676">
    <property type="term" value="F:nucleic acid binding"/>
    <property type="evidence" value="ECO:0007669"/>
    <property type="project" value="InterPro"/>
</dbReference>
<dbReference type="InterPro" id="IPR012337">
    <property type="entry name" value="RNaseH-like_sf"/>
</dbReference>
<dbReference type="InterPro" id="IPR002156">
    <property type="entry name" value="RNaseH_domain"/>
</dbReference>
<organism evidence="2 3">
    <name type="scientific">Eumeta variegata</name>
    <name type="common">Bagworm moth</name>
    <name type="synonym">Eumeta japonica</name>
    <dbReference type="NCBI Taxonomy" id="151549"/>
    <lineage>
        <taxon>Eukaryota</taxon>
        <taxon>Metazoa</taxon>
        <taxon>Ecdysozoa</taxon>
        <taxon>Arthropoda</taxon>
        <taxon>Hexapoda</taxon>
        <taxon>Insecta</taxon>
        <taxon>Pterygota</taxon>
        <taxon>Neoptera</taxon>
        <taxon>Endopterygota</taxon>
        <taxon>Lepidoptera</taxon>
        <taxon>Glossata</taxon>
        <taxon>Ditrysia</taxon>
        <taxon>Tineoidea</taxon>
        <taxon>Psychidae</taxon>
        <taxon>Oiketicinae</taxon>
        <taxon>Eumeta</taxon>
    </lineage>
</organism>
<accession>A0A4C1WTJ0</accession>
<feature type="domain" description="RNase H type-1" evidence="1">
    <location>
        <begin position="1"/>
        <end position="91"/>
    </location>
</feature>
<dbReference type="OrthoDB" id="421040at2759"/>
<dbReference type="PROSITE" id="PS50879">
    <property type="entry name" value="RNASE_H_1"/>
    <property type="match status" value="1"/>
</dbReference>
<dbReference type="AlphaFoldDB" id="A0A4C1WTJ0"/>
<name>A0A4C1WTJ0_EUMVA</name>
<sequence length="122" mass="13789">MTLELIAISKALAYAGNNNWDKVIYSDSKSAIRHLARCVSGYGGVPTAFCVLPQLLQYELRNVQVKYQWIPAHIEIYGNEEAEKLANTTHFKAKYALIMGASRLANVMEERDFLRDRPNKGV</sequence>
<reference evidence="2 3" key="1">
    <citation type="journal article" date="2019" name="Commun. Biol.">
        <title>The bagworm genome reveals a unique fibroin gene that provides high tensile strength.</title>
        <authorList>
            <person name="Kono N."/>
            <person name="Nakamura H."/>
            <person name="Ohtoshi R."/>
            <person name="Tomita M."/>
            <person name="Numata K."/>
            <person name="Arakawa K."/>
        </authorList>
    </citation>
    <scope>NUCLEOTIDE SEQUENCE [LARGE SCALE GENOMIC DNA]</scope>
</reference>
<dbReference type="Pfam" id="PF00075">
    <property type="entry name" value="RNase_H"/>
    <property type="match status" value="1"/>
</dbReference>
<dbReference type="EMBL" id="BGZK01000630">
    <property type="protein sequence ID" value="GBP53649.1"/>
    <property type="molecule type" value="Genomic_DNA"/>
</dbReference>
<dbReference type="InterPro" id="IPR036397">
    <property type="entry name" value="RNaseH_sf"/>
</dbReference>